<proteinExistence type="inferred from homology"/>
<dbReference type="Proteomes" id="UP001370490">
    <property type="component" value="Unassembled WGS sequence"/>
</dbReference>
<dbReference type="EMBL" id="JBAMMX010000001">
    <property type="protein sequence ID" value="KAK6947251.1"/>
    <property type="molecule type" value="Genomic_DNA"/>
</dbReference>
<protein>
    <submittedName>
        <fullName evidence="5">NPH3 domain</fullName>
    </submittedName>
</protein>
<dbReference type="InterPro" id="IPR027356">
    <property type="entry name" value="NPH3_dom"/>
</dbReference>
<comment type="caution">
    <text evidence="5">The sequence shown here is derived from an EMBL/GenBank/DDBJ whole genome shotgun (WGS) entry which is preliminary data.</text>
</comment>
<evidence type="ECO:0000256" key="3">
    <source>
        <dbReference type="SAM" id="Coils"/>
    </source>
</evidence>
<evidence type="ECO:0000256" key="1">
    <source>
        <dbReference type="ARBA" id="ARBA00022786"/>
    </source>
</evidence>
<keyword evidence="1" id="KW-0833">Ubl conjugation pathway</keyword>
<dbReference type="Pfam" id="PF03000">
    <property type="entry name" value="NPH3"/>
    <property type="match status" value="1"/>
</dbReference>
<name>A0AAN8ZRC8_9MAGN</name>
<sequence length="552" mass="63618">MVLRHSYCLVAKWFISRIVLFDYFLLSLQDLFAMRSSTITALIEKNPQEDITNLLPDMPGDLETFEVVARFCHGLEPNLSTKNIIPLTCLAVYLGMTETQSKNNLLKKTSHFFHTRVLLSWDETTKALQIDDSLVLYHSAKIGLLDECFEAIVSMALDDPCLLGEPLKNLRYRPRPNTRRRLFVDDEHLINLPLQIYEPLVHKMIHRGVPQEYVAASVCRFMEKWAFFHKEDGHKISTYSKRQVIEAVERLLPAEKGVVPCTLLFEMLRYSIFVEADIKCRSGLEFRIGMQLDQATIDDLLILYQGYAKDAQYDVECVRRILKHFYANFNSSNVSGLNRVAKLTEGFLAQVASDKDVDISTFVWLAEITVSTSFGIQSSSDGVYRAVAIFLDTHRHLTDNEREYVCRVLECQKLSAEAREHAAQNRQLPLRVVVQVLFTSQLQLRDTIAREVQNGDDRLRKLKEEEDEGNQVKVGFGEEDFKMEKKKIRTEIVQLESECQEMRKSENDCCGRKKRVGVWSEMKRKFGCVGSSMDNCNCQVKKKKVHPNMKIM</sequence>
<comment type="similarity">
    <text evidence="2">Belongs to the NPH3 family.</text>
</comment>
<reference evidence="5 6" key="1">
    <citation type="submission" date="2023-12" db="EMBL/GenBank/DDBJ databases">
        <title>A high-quality genome assembly for Dillenia turbinata (Dilleniales).</title>
        <authorList>
            <person name="Chanderbali A."/>
        </authorList>
    </citation>
    <scope>NUCLEOTIDE SEQUENCE [LARGE SCALE GENOMIC DNA]</scope>
    <source>
        <strain evidence="5">LSX21</strain>
        <tissue evidence="5">Leaf</tissue>
    </source>
</reference>
<evidence type="ECO:0000313" key="6">
    <source>
        <dbReference type="Proteomes" id="UP001370490"/>
    </source>
</evidence>
<dbReference type="PANTHER" id="PTHR32370">
    <property type="entry name" value="OS12G0117600 PROTEIN"/>
    <property type="match status" value="1"/>
</dbReference>
<keyword evidence="3" id="KW-0175">Coiled coil</keyword>
<feature type="coiled-coil region" evidence="3">
    <location>
        <begin position="445"/>
        <end position="505"/>
    </location>
</feature>
<evidence type="ECO:0000313" key="5">
    <source>
        <dbReference type="EMBL" id="KAK6947251.1"/>
    </source>
</evidence>
<dbReference type="PROSITE" id="PS51649">
    <property type="entry name" value="NPH3"/>
    <property type="match status" value="1"/>
</dbReference>
<dbReference type="InterPro" id="IPR043454">
    <property type="entry name" value="NPH3/RPT2-like"/>
</dbReference>
<organism evidence="5 6">
    <name type="scientific">Dillenia turbinata</name>
    <dbReference type="NCBI Taxonomy" id="194707"/>
    <lineage>
        <taxon>Eukaryota</taxon>
        <taxon>Viridiplantae</taxon>
        <taxon>Streptophyta</taxon>
        <taxon>Embryophyta</taxon>
        <taxon>Tracheophyta</taxon>
        <taxon>Spermatophyta</taxon>
        <taxon>Magnoliopsida</taxon>
        <taxon>eudicotyledons</taxon>
        <taxon>Gunneridae</taxon>
        <taxon>Pentapetalae</taxon>
        <taxon>Dilleniales</taxon>
        <taxon>Dilleniaceae</taxon>
        <taxon>Dillenia</taxon>
    </lineage>
</organism>
<accession>A0AAN8ZRC8</accession>
<feature type="domain" description="NPH3" evidence="4">
    <location>
        <begin position="181"/>
        <end position="443"/>
    </location>
</feature>
<evidence type="ECO:0000256" key="2">
    <source>
        <dbReference type="PROSITE-ProRule" id="PRU00982"/>
    </source>
</evidence>
<gene>
    <name evidence="5" type="ORF">RJ641_000724</name>
</gene>
<evidence type="ECO:0000259" key="4">
    <source>
        <dbReference type="PROSITE" id="PS51649"/>
    </source>
</evidence>
<keyword evidence="6" id="KW-1185">Reference proteome</keyword>
<dbReference type="AlphaFoldDB" id="A0AAN8ZRC8"/>